<dbReference type="Proteomes" id="UP001203852">
    <property type="component" value="Unassembled WGS sequence"/>
</dbReference>
<proteinExistence type="predicted"/>
<dbReference type="EMBL" id="MU404351">
    <property type="protein sequence ID" value="KAI1617314.1"/>
    <property type="molecule type" value="Genomic_DNA"/>
</dbReference>
<evidence type="ECO:0000313" key="3">
    <source>
        <dbReference type="Proteomes" id="UP001203852"/>
    </source>
</evidence>
<evidence type="ECO:0000256" key="1">
    <source>
        <dbReference type="SAM" id="MobiDB-lite"/>
    </source>
</evidence>
<organism evidence="2 3">
    <name type="scientific">Exophiala viscosa</name>
    <dbReference type="NCBI Taxonomy" id="2486360"/>
    <lineage>
        <taxon>Eukaryota</taxon>
        <taxon>Fungi</taxon>
        <taxon>Dikarya</taxon>
        <taxon>Ascomycota</taxon>
        <taxon>Pezizomycotina</taxon>
        <taxon>Eurotiomycetes</taxon>
        <taxon>Chaetothyriomycetidae</taxon>
        <taxon>Chaetothyriales</taxon>
        <taxon>Herpotrichiellaceae</taxon>
        <taxon>Exophiala</taxon>
    </lineage>
</organism>
<protein>
    <recommendedName>
        <fullName evidence="4">F-box domain-containing protein</fullName>
    </recommendedName>
</protein>
<gene>
    <name evidence="2" type="ORF">EDD36DRAFT_431063</name>
</gene>
<keyword evidence="3" id="KW-1185">Reference proteome</keyword>
<comment type="caution">
    <text evidence="2">The sequence shown here is derived from an EMBL/GenBank/DDBJ whole genome shotgun (WGS) entry which is preliminary data.</text>
</comment>
<evidence type="ECO:0008006" key="4">
    <source>
        <dbReference type="Google" id="ProtNLM"/>
    </source>
</evidence>
<feature type="region of interest" description="Disordered" evidence="1">
    <location>
        <begin position="338"/>
        <end position="385"/>
    </location>
</feature>
<dbReference type="AlphaFoldDB" id="A0AAN6E591"/>
<evidence type="ECO:0000313" key="2">
    <source>
        <dbReference type="EMBL" id="KAI1617314.1"/>
    </source>
</evidence>
<reference evidence="2" key="1">
    <citation type="journal article" date="2022" name="bioRxiv">
        <title>Deciphering the potential niche of two novel black yeast fungi from a biological soil crust based on their genomes, phenotypes, and melanin regulation.</title>
        <authorList>
            <consortium name="DOE Joint Genome Institute"/>
            <person name="Carr E.C."/>
            <person name="Barton Q."/>
            <person name="Grambo S."/>
            <person name="Sullivan M."/>
            <person name="Renfro C.M."/>
            <person name="Kuo A."/>
            <person name="Pangilinan J."/>
            <person name="Lipzen A."/>
            <person name="Keymanesh K."/>
            <person name="Savage E."/>
            <person name="Barry K."/>
            <person name="Grigoriev I.V."/>
            <person name="Riekhof W.R."/>
            <person name="Harris S.S."/>
        </authorList>
    </citation>
    <scope>NUCLEOTIDE SEQUENCE</scope>
    <source>
        <strain evidence="2">JF 03-4F</strain>
    </source>
</reference>
<sequence length="385" mass="44926">MNRITAFKLPCNEQLGCTLFDNFPGEIRDRIFTFALSCYDDQARKWDRNSSFVRPDYSAPEVADTALLQTCQRIYAENWFRPWISAIHTFYLAAQGRKPDDKHVMSVAKLQPALNQLNAAHGEVEISHVRVFPQLYALEPGKEIGNILNMDNFFPRKLTITIRHHDWWFWEQDERLLIRSWWVNVCRFPSSLSEICMELESLQRKENQIDWIAEEMTKAWHFERKDGTILSANGGDFKVDLWSGSSTWERTRWLRDETQPGTNDYYVKTVIWKRNSAISERPWAYDLHVPHTFPVIRRATPSLSVSLIEEAQVPAGSSAQETLRLVQQWREDHREVYGGIYDDDITEDDDDGNDENDEDGDDDDRSDWIDANGPSDEEGNEHLFT</sequence>
<feature type="compositionally biased region" description="Acidic residues" evidence="1">
    <location>
        <begin position="341"/>
        <end position="365"/>
    </location>
</feature>
<accession>A0AAN6E591</accession>
<name>A0AAN6E591_9EURO</name>